<evidence type="ECO:0000256" key="2">
    <source>
        <dbReference type="ARBA" id="ARBA00004609"/>
    </source>
</evidence>
<keyword evidence="11" id="KW-0812">Transmembrane</keyword>
<dbReference type="STRING" id="303698.A0A1V6TBH2"/>
<comment type="similarity">
    <text evidence="3">Belongs to the glycosyl hydrolase 16 family.</text>
</comment>
<keyword evidence="11" id="KW-1133">Transmembrane helix</keyword>
<feature type="transmembrane region" description="Helical" evidence="11">
    <location>
        <begin position="83"/>
        <end position="104"/>
    </location>
</feature>
<protein>
    <recommendedName>
        <fullName evidence="4">endo-1,3(4)-beta-glucanase</fullName>
        <ecNumber evidence="4">3.2.1.6</ecNumber>
    </recommendedName>
</protein>
<accession>A0A1V6TBH2</accession>
<dbReference type="InterPro" id="IPR013320">
    <property type="entry name" value="ConA-like_dom_sf"/>
</dbReference>
<dbReference type="EMBL" id="MLKD01000008">
    <property type="protein sequence ID" value="OQE23725.1"/>
    <property type="molecule type" value="Genomic_DNA"/>
</dbReference>
<dbReference type="OrthoDB" id="192832at2759"/>
<keyword evidence="8" id="KW-0449">Lipoprotein</keyword>
<feature type="domain" description="GH16" evidence="12">
    <location>
        <begin position="102"/>
        <end position="376"/>
    </location>
</feature>
<proteinExistence type="inferred from homology"/>
<evidence type="ECO:0000256" key="11">
    <source>
        <dbReference type="SAM" id="Phobius"/>
    </source>
</evidence>
<evidence type="ECO:0000256" key="5">
    <source>
        <dbReference type="ARBA" id="ARBA00022475"/>
    </source>
</evidence>
<evidence type="ECO:0000256" key="10">
    <source>
        <dbReference type="SAM" id="MobiDB-lite"/>
    </source>
</evidence>
<dbReference type="GO" id="GO:0009251">
    <property type="term" value="P:glucan catabolic process"/>
    <property type="evidence" value="ECO:0007669"/>
    <property type="project" value="TreeGrafter"/>
</dbReference>
<dbReference type="InterPro" id="IPR050546">
    <property type="entry name" value="Glycosyl_Hydrlase_16"/>
</dbReference>
<keyword evidence="9" id="KW-0326">Glycosidase</keyword>
<dbReference type="SUPFAM" id="SSF49899">
    <property type="entry name" value="Concanavalin A-like lectins/glucanases"/>
    <property type="match status" value="1"/>
</dbReference>
<dbReference type="Pfam" id="PF26113">
    <property type="entry name" value="GH16_XgeA"/>
    <property type="match status" value="1"/>
</dbReference>
<reference evidence="14" key="1">
    <citation type="journal article" date="2017" name="Nat. Microbiol.">
        <title>Global analysis of biosynthetic gene clusters reveals vast potential of secondary metabolite production in Penicillium species.</title>
        <authorList>
            <person name="Nielsen J.C."/>
            <person name="Grijseels S."/>
            <person name="Prigent S."/>
            <person name="Ji B."/>
            <person name="Dainat J."/>
            <person name="Nielsen K.F."/>
            <person name="Frisvad J.C."/>
            <person name="Workman M."/>
            <person name="Nielsen J."/>
        </authorList>
    </citation>
    <scope>NUCLEOTIDE SEQUENCE [LARGE SCALE GENOMIC DNA]</scope>
    <source>
        <strain evidence="14">IBT 24891</strain>
    </source>
</reference>
<organism evidence="13 14">
    <name type="scientific">Penicillium steckii</name>
    <dbReference type="NCBI Taxonomy" id="303698"/>
    <lineage>
        <taxon>Eukaryota</taxon>
        <taxon>Fungi</taxon>
        <taxon>Dikarya</taxon>
        <taxon>Ascomycota</taxon>
        <taxon>Pezizomycotina</taxon>
        <taxon>Eurotiomycetes</taxon>
        <taxon>Eurotiomycetidae</taxon>
        <taxon>Eurotiales</taxon>
        <taxon>Aspergillaceae</taxon>
        <taxon>Penicillium</taxon>
    </lineage>
</organism>
<dbReference type="AlphaFoldDB" id="A0A1V6TBH2"/>
<dbReference type="GO" id="GO:0005886">
    <property type="term" value="C:plasma membrane"/>
    <property type="evidence" value="ECO:0007669"/>
    <property type="project" value="UniProtKB-SubCell"/>
</dbReference>
<dbReference type="Proteomes" id="UP000191285">
    <property type="component" value="Unassembled WGS sequence"/>
</dbReference>
<dbReference type="EC" id="3.2.1.6" evidence="4"/>
<name>A0A1V6TBH2_9EURO</name>
<keyword evidence="11" id="KW-0472">Membrane</keyword>
<feature type="region of interest" description="Disordered" evidence="10">
    <location>
        <begin position="1"/>
        <end position="65"/>
    </location>
</feature>
<dbReference type="GO" id="GO:0098552">
    <property type="term" value="C:side of membrane"/>
    <property type="evidence" value="ECO:0007669"/>
    <property type="project" value="UniProtKB-KW"/>
</dbReference>
<comment type="subcellular location">
    <subcellularLocation>
        <location evidence="2">Cell membrane</location>
        <topology evidence="2">Lipid-anchor</topology>
        <topology evidence="2">GPI-anchor</topology>
    </subcellularLocation>
</comment>
<dbReference type="PANTHER" id="PTHR10963:SF42">
    <property type="entry name" value="PUTATIVE (AFU_ORTHOLOGUE AFUA_5G02280)-RELATED"/>
    <property type="match status" value="1"/>
</dbReference>
<dbReference type="GO" id="GO:0052861">
    <property type="term" value="F:endo-1,3(4)-beta-glucanase activity"/>
    <property type="evidence" value="ECO:0007669"/>
    <property type="project" value="UniProtKB-EC"/>
</dbReference>
<evidence type="ECO:0000256" key="1">
    <source>
        <dbReference type="ARBA" id="ARBA00000124"/>
    </source>
</evidence>
<evidence type="ECO:0000259" key="12">
    <source>
        <dbReference type="PROSITE" id="PS51762"/>
    </source>
</evidence>
<keyword evidence="5" id="KW-1003">Cell membrane</keyword>
<comment type="catalytic activity">
    <reaction evidence="1">
        <text>Endohydrolysis of (1-&gt;3)- or (1-&gt;4)-linkages in beta-D-glucans when the glucose residue whose reducing group is involved in the linkage to be hydrolyzed is itself substituted at C-3.</text>
        <dbReference type="EC" id="3.2.1.6"/>
    </reaction>
</comment>
<dbReference type="Gene3D" id="2.60.120.200">
    <property type="match status" value="1"/>
</dbReference>
<keyword evidence="6" id="KW-0325">Glycoprotein</keyword>
<keyword evidence="6" id="KW-0336">GPI-anchor</keyword>
<dbReference type="PANTHER" id="PTHR10963">
    <property type="entry name" value="GLYCOSYL HYDROLASE-RELATED"/>
    <property type="match status" value="1"/>
</dbReference>
<evidence type="ECO:0000313" key="14">
    <source>
        <dbReference type="Proteomes" id="UP000191285"/>
    </source>
</evidence>
<evidence type="ECO:0000313" key="13">
    <source>
        <dbReference type="EMBL" id="OQE23725.1"/>
    </source>
</evidence>
<evidence type="ECO:0000256" key="4">
    <source>
        <dbReference type="ARBA" id="ARBA00012599"/>
    </source>
</evidence>
<feature type="compositionally biased region" description="Basic and acidic residues" evidence="10">
    <location>
        <begin position="1"/>
        <end position="15"/>
    </location>
</feature>
<comment type="caution">
    <text evidence="13">The sequence shown here is derived from an EMBL/GenBank/DDBJ whole genome shotgun (WGS) entry which is preliminary data.</text>
</comment>
<sequence>MDDRLLPPEFGDRYSSETSRIPRLGNTTPTRTSQPVSQAPKVPIIPEVTGAAESPERKVDESENENPAYPWYNPHGWSLRKKILVGLGFVIFIIVVILGPYYGVKLNRYPDYTPLEYRLVDTYEGSSFFDKFDYFSDEDPTDGFVVYVNQEAAHDLNLTYATDTSAILRVDTFTPKAIAGRNSVRIESKQGYDHGLFIFDIIHTPYGCGTWPALWLTDGYNWPNNGEIDILETNNEGSHGNEVTLHTTEGCNMDVKRKQTGSAVYTTCDNATHSNSGCGVVGDESTYGEAMNKNGGGIYALELREAGIRAWFFPRHSIPKEISDPTAIPDPSTWGEALADFPSTECDIGSHFKNQSIIANIDLCGSLAAQPQYYEQMYKCPGKCEDLVANHPSSFEEAYWEFASFKVFQAI</sequence>
<gene>
    <name evidence="13" type="ORF">PENSTE_c008G09741</name>
</gene>
<keyword evidence="14" id="KW-1185">Reference proteome</keyword>
<dbReference type="InterPro" id="IPR000757">
    <property type="entry name" value="Beta-glucanase-like"/>
</dbReference>
<dbReference type="PROSITE" id="PS51762">
    <property type="entry name" value="GH16_2"/>
    <property type="match status" value="1"/>
</dbReference>
<evidence type="ECO:0000256" key="6">
    <source>
        <dbReference type="ARBA" id="ARBA00022622"/>
    </source>
</evidence>
<dbReference type="FunFam" id="2.60.120.200:FF:000114">
    <property type="entry name" value="Probable endo-1,3(4)-beta-glucanase NFIA_089530"/>
    <property type="match status" value="1"/>
</dbReference>
<dbReference type="CDD" id="cd02181">
    <property type="entry name" value="GH16_fungal_Lam16A_glucanase"/>
    <property type="match status" value="1"/>
</dbReference>
<evidence type="ECO:0000256" key="3">
    <source>
        <dbReference type="ARBA" id="ARBA00006865"/>
    </source>
</evidence>
<evidence type="ECO:0000256" key="9">
    <source>
        <dbReference type="ARBA" id="ARBA00023295"/>
    </source>
</evidence>
<evidence type="ECO:0000256" key="8">
    <source>
        <dbReference type="ARBA" id="ARBA00023288"/>
    </source>
</evidence>
<feature type="compositionally biased region" description="Polar residues" evidence="10">
    <location>
        <begin position="25"/>
        <end position="37"/>
    </location>
</feature>
<evidence type="ECO:0000256" key="7">
    <source>
        <dbReference type="ARBA" id="ARBA00022801"/>
    </source>
</evidence>
<keyword evidence="7" id="KW-0378">Hydrolase</keyword>